<dbReference type="EMBL" id="JBFOLJ010000004">
    <property type="protein sequence ID" value="KAL2543667.1"/>
    <property type="molecule type" value="Genomic_DNA"/>
</dbReference>
<gene>
    <name evidence="1" type="ORF">Fot_12900</name>
</gene>
<evidence type="ECO:0000313" key="2">
    <source>
        <dbReference type="Proteomes" id="UP001604277"/>
    </source>
</evidence>
<accession>A0ABD1W289</accession>
<evidence type="ECO:0000313" key="1">
    <source>
        <dbReference type="EMBL" id="KAL2543667.1"/>
    </source>
</evidence>
<reference evidence="2" key="1">
    <citation type="submission" date="2024-07" db="EMBL/GenBank/DDBJ databases">
        <title>Two chromosome-level genome assemblies of Korean endemic species Abeliophyllum distichum and Forsythia ovata (Oleaceae).</title>
        <authorList>
            <person name="Jang H."/>
        </authorList>
    </citation>
    <scope>NUCLEOTIDE SEQUENCE [LARGE SCALE GENOMIC DNA]</scope>
</reference>
<name>A0ABD1W289_9LAMI</name>
<dbReference type="AlphaFoldDB" id="A0ABD1W289"/>
<keyword evidence="2" id="KW-1185">Reference proteome</keyword>
<proteinExistence type="predicted"/>
<comment type="caution">
    <text evidence="1">The sequence shown here is derived from an EMBL/GenBank/DDBJ whole genome shotgun (WGS) entry which is preliminary data.</text>
</comment>
<organism evidence="1 2">
    <name type="scientific">Forsythia ovata</name>
    <dbReference type="NCBI Taxonomy" id="205694"/>
    <lineage>
        <taxon>Eukaryota</taxon>
        <taxon>Viridiplantae</taxon>
        <taxon>Streptophyta</taxon>
        <taxon>Embryophyta</taxon>
        <taxon>Tracheophyta</taxon>
        <taxon>Spermatophyta</taxon>
        <taxon>Magnoliopsida</taxon>
        <taxon>eudicotyledons</taxon>
        <taxon>Gunneridae</taxon>
        <taxon>Pentapetalae</taxon>
        <taxon>asterids</taxon>
        <taxon>lamiids</taxon>
        <taxon>Lamiales</taxon>
        <taxon>Oleaceae</taxon>
        <taxon>Forsythieae</taxon>
        <taxon>Forsythia</taxon>
    </lineage>
</organism>
<sequence>MDPLSDLGSFSNEVKEHIEKCVLVTEFLNEIKQSVGQDSCVIDVNADSSNYASQLNWASIFKTTILYCKNLVWQMIEVILPSEIKSIISFNSEVMDVLGLVSQIRELTDTSLEQLIEVELERTSLIELEQNYFVKVGLITEQ</sequence>
<protein>
    <submittedName>
        <fullName evidence="1">Uncharacterized protein</fullName>
    </submittedName>
</protein>
<dbReference type="Proteomes" id="UP001604277">
    <property type="component" value="Unassembled WGS sequence"/>
</dbReference>